<dbReference type="Pfam" id="PF13411">
    <property type="entry name" value="MerR_1"/>
    <property type="match status" value="1"/>
</dbReference>
<organism evidence="6 7">
    <name type="scientific">Luteococcus japonicus LSP_Lj1</name>
    <dbReference type="NCBI Taxonomy" id="1255658"/>
    <lineage>
        <taxon>Bacteria</taxon>
        <taxon>Bacillati</taxon>
        <taxon>Actinomycetota</taxon>
        <taxon>Actinomycetes</taxon>
        <taxon>Propionibacteriales</taxon>
        <taxon>Propionibacteriaceae</taxon>
        <taxon>Luteococcus</taxon>
    </lineage>
</organism>
<name>A0A1R4J831_9ACTN</name>
<dbReference type="PROSITE" id="PS50937">
    <property type="entry name" value="HTH_MERR_2"/>
    <property type="match status" value="1"/>
</dbReference>
<dbReference type="OrthoDB" id="9802039at2"/>
<sequence>MIGIGEFSHRTGLNIKTLRYYHDIGLLPAAHVADSNGYRSYSASQLQDAALLRVLRATGMGIPQMKQALTHPHELTELLQARRRELDAQRELEDWALTQAPRWQECVSIEAVRTRECDPVHWAGVEARIGLKELGEDPQESEVEARFEGLQTGFEHWMAQLSELGCAVIPDSFWMSFTSDPRQPSVLRASYCVETREPLTQDIAIDGVDVVKGELPRRTEAFVTTPIPTSEEPPAEELAAARLPGGPLPHPTALALCRVAEQAGVDSAPLRQRAITLTKGQVIEHSLTLATH</sequence>
<dbReference type="Gene3D" id="1.10.1660.10">
    <property type="match status" value="1"/>
</dbReference>
<dbReference type="GO" id="GO:0003700">
    <property type="term" value="F:DNA-binding transcription factor activity"/>
    <property type="evidence" value="ECO:0007669"/>
    <property type="project" value="InterPro"/>
</dbReference>
<evidence type="ECO:0000313" key="6">
    <source>
        <dbReference type="EMBL" id="SJN28238.1"/>
    </source>
</evidence>
<gene>
    <name evidence="6" type="ORF">FM114_06045</name>
</gene>
<dbReference type="InterPro" id="IPR047057">
    <property type="entry name" value="MerR_fam"/>
</dbReference>
<dbReference type="SMART" id="SM00422">
    <property type="entry name" value="HTH_MERR"/>
    <property type="match status" value="1"/>
</dbReference>
<evidence type="ECO:0000313" key="7">
    <source>
        <dbReference type="Proteomes" id="UP000188342"/>
    </source>
</evidence>
<keyword evidence="2" id="KW-0805">Transcription regulation</keyword>
<keyword evidence="4" id="KW-0804">Transcription</keyword>
<dbReference type="PANTHER" id="PTHR30204">
    <property type="entry name" value="REDOX-CYCLING DRUG-SENSING TRANSCRIPTIONAL ACTIVATOR SOXR"/>
    <property type="match status" value="1"/>
</dbReference>
<dbReference type="GO" id="GO:0003677">
    <property type="term" value="F:DNA binding"/>
    <property type="evidence" value="ECO:0007669"/>
    <property type="project" value="UniProtKB-KW"/>
</dbReference>
<evidence type="ECO:0000256" key="4">
    <source>
        <dbReference type="ARBA" id="ARBA00023163"/>
    </source>
</evidence>
<keyword evidence="7" id="KW-1185">Reference proteome</keyword>
<dbReference type="EMBL" id="FUKQ01000024">
    <property type="protein sequence ID" value="SJN28238.1"/>
    <property type="molecule type" value="Genomic_DNA"/>
</dbReference>
<reference evidence="6 7" key="1">
    <citation type="submission" date="2017-02" db="EMBL/GenBank/DDBJ databases">
        <authorList>
            <person name="Peterson S.W."/>
        </authorList>
    </citation>
    <scope>NUCLEOTIDE SEQUENCE [LARGE SCALE GENOMIC DNA]</scope>
    <source>
        <strain evidence="6 7">LSP_Lj1</strain>
    </source>
</reference>
<dbReference type="SUPFAM" id="SSF46955">
    <property type="entry name" value="Putative DNA-binding domain"/>
    <property type="match status" value="1"/>
</dbReference>
<keyword evidence="3" id="KW-0238">DNA-binding</keyword>
<accession>A0A1R4J831</accession>
<dbReference type="PANTHER" id="PTHR30204:SF69">
    <property type="entry name" value="MERR-FAMILY TRANSCRIPTIONAL REGULATOR"/>
    <property type="match status" value="1"/>
</dbReference>
<evidence type="ECO:0000256" key="1">
    <source>
        <dbReference type="ARBA" id="ARBA00022491"/>
    </source>
</evidence>
<protein>
    <submittedName>
        <fullName evidence="6">Transcriptional regulator, MerR family</fullName>
    </submittedName>
</protein>
<proteinExistence type="predicted"/>
<dbReference type="RefSeq" id="WP_094764281.1">
    <property type="nucleotide sequence ID" value="NZ_FUKQ01000024.1"/>
</dbReference>
<feature type="domain" description="HTH merR-type" evidence="5">
    <location>
        <begin position="1"/>
        <end position="71"/>
    </location>
</feature>
<dbReference type="STRING" id="1255658.FM114_06045"/>
<evidence type="ECO:0000259" key="5">
    <source>
        <dbReference type="PROSITE" id="PS50937"/>
    </source>
</evidence>
<dbReference type="InterPro" id="IPR000551">
    <property type="entry name" value="MerR-type_HTH_dom"/>
</dbReference>
<dbReference type="AlphaFoldDB" id="A0A1R4J831"/>
<dbReference type="Proteomes" id="UP000188342">
    <property type="component" value="Unassembled WGS sequence"/>
</dbReference>
<evidence type="ECO:0000256" key="2">
    <source>
        <dbReference type="ARBA" id="ARBA00023015"/>
    </source>
</evidence>
<keyword evidence="1" id="KW-0678">Repressor</keyword>
<evidence type="ECO:0000256" key="3">
    <source>
        <dbReference type="ARBA" id="ARBA00023125"/>
    </source>
</evidence>
<dbReference type="InterPro" id="IPR009061">
    <property type="entry name" value="DNA-bd_dom_put_sf"/>
</dbReference>